<reference evidence="8 9" key="1">
    <citation type="submission" date="2015-01" db="EMBL/GenBank/DDBJ databases">
        <title>Paenibacillus swuensis/DY6/whole genome sequencing.</title>
        <authorList>
            <person name="Kim M.K."/>
            <person name="Srinivasan S."/>
            <person name="Lee J.-J."/>
        </authorList>
    </citation>
    <scope>NUCLEOTIDE SEQUENCE [LARGE SCALE GENOMIC DNA]</scope>
    <source>
        <strain evidence="8 9">DY6</strain>
    </source>
</reference>
<dbReference type="AlphaFoldDB" id="A0A172TEY0"/>
<dbReference type="PANTHER" id="PTHR38459">
    <property type="entry name" value="PROPHAGE BACTOPRENOL-LINKED GLUCOSE TRANSLOCASE HOMOLOG"/>
    <property type="match status" value="1"/>
</dbReference>
<dbReference type="Pfam" id="PF04138">
    <property type="entry name" value="GtrA_DPMS_TM"/>
    <property type="match status" value="1"/>
</dbReference>
<gene>
    <name evidence="8" type="ORF">SY83_03370</name>
</gene>
<dbReference type="PATRIC" id="fig|1178515.4.peg.664"/>
<feature type="domain" description="GtrA/DPMS transmembrane" evidence="7">
    <location>
        <begin position="12"/>
        <end position="129"/>
    </location>
</feature>
<evidence type="ECO:0000256" key="5">
    <source>
        <dbReference type="ARBA" id="ARBA00023136"/>
    </source>
</evidence>
<dbReference type="RefSeq" id="WP_068604254.1">
    <property type="nucleotide sequence ID" value="NZ_CP011388.1"/>
</dbReference>
<dbReference type="OrthoDB" id="9812049at2"/>
<evidence type="ECO:0000256" key="2">
    <source>
        <dbReference type="ARBA" id="ARBA00009399"/>
    </source>
</evidence>
<organism evidence="8 9">
    <name type="scientific">Paenibacillus swuensis</name>
    <dbReference type="NCBI Taxonomy" id="1178515"/>
    <lineage>
        <taxon>Bacteria</taxon>
        <taxon>Bacillati</taxon>
        <taxon>Bacillota</taxon>
        <taxon>Bacilli</taxon>
        <taxon>Bacillales</taxon>
        <taxon>Paenibacillaceae</taxon>
        <taxon>Paenibacillus</taxon>
    </lineage>
</organism>
<dbReference type="PANTHER" id="PTHR38459:SF1">
    <property type="entry name" value="PROPHAGE BACTOPRENOL-LINKED GLUCOSE TRANSLOCASE HOMOLOG"/>
    <property type="match status" value="1"/>
</dbReference>
<sequence>MIKRLLRSSVVKYAVVGVLGTTLHFGLLLALVEWAGMHPVAGSVTGFIAVLIVSYLLNRHWTFGELNNGEARRGVFIRYGIVSGFGLLLNTVIMTATVSWLHLPYLIGQILVTLIIPIHNYLFNRYWTFQYSAPSSESHS</sequence>
<keyword evidence="5 6" id="KW-0472">Membrane</keyword>
<evidence type="ECO:0000313" key="9">
    <source>
        <dbReference type="Proteomes" id="UP000076927"/>
    </source>
</evidence>
<dbReference type="InterPro" id="IPR007267">
    <property type="entry name" value="GtrA_DPMS_TM"/>
</dbReference>
<proteinExistence type="inferred from homology"/>
<evidence type="ECO:0000259" key="7">
    <source>
        <dbReference type="Pfam" id="PF04138"/>
    </source>
</evidence>
<accession>A0A172TEY0</accession>
<feature type="transmembrane region" description="Helical" evidence="6">
    <location>
        <begin position="106"/>
        <end position="123"/>
    </location>
</feature>
<feature type="transmembrane region" description="Helical" evidence="6">
    <location>
        <begin position="79"/>
        <end position="100"/>
    </location>
</feature>
<dbReference type="EMBL" id="CP011388">
    <property type="protein sequence ID" value="ANE45512.1"/>
    <property type="molecule type" value="Genomic_DNA"/>
</dbReference>
<comment type="subcellular location">
    <subcellularLocation>
        <location evidence="1">Membrane</location>
        <topology evidence="1">Multi-pass membrane protein</topology>
    </subcellularLocation>
</comment>
<evidence type="ECO:0000256" key="3">
    <source>
        <dbReference type="ARBA" id="ARBA00022692"/>
    </source>
</evidence>
<feature type="transmembrane region" description="Helical" evidence="6">
    <location>
        <begin position="12"/>
        <end position="32"/>
    </location>
</feature>
<dbReference type="KEGG" id="pswu:SY83_03370"/>
<dbReference type="Proteomes" id="UP000076927">
    <property type="component" value="Chromosome"/>
</dbReference>
<evidence type="ECO:0000256" key="4">
    <source>
        <dbReference type="ARBA" id="ARBA00022989"/>
    </source>
</evidence>
<keyword evidence="4 6" id="KW-1133">Transmembrane helix</keyword>
<keyword evidence="9" id="KW-1185">Reference proteome</keyword>
<keyword evidence="3 6" id="KW-0812">Transmembrane</keyword>
<dbReference type="GO" id="GO:0005886">
    <property type="term" value="C:plasma membrane"/>
    <property type="evidence" value="ECO:0007669"/>
    <property type="project" value="TreeGrafter"/>
</dbReference>
<dbReference type="InterPro" id="IPR051401">
    <property type="entry name" value="GtrA_CellWall_Glycosyl"/>
</dbReference>
<protein>
    <recommendedName>
        <fullName evidence="7">GtrA/DPMS transmembrane domain-containing protein</fullName>
    </recommendedName>
</protein>
<dbReference type="STRING" id="1178515.SY83_03370"/>
<feature type="transmembrane region" description="Helical" evidence="6">
    <location>
        <begin position="38"/>
        <end position="58"/>
    </location>
</feature>
<evidence type="ECO:0000256" key="6">
    <source>
        <dbReference type="SAM" id="Phobius"/>
    </source>
</evidence>
<dbReference type="GO" id="GO:0000271">
    <property type="term" value="P:polysaccharide biosynthetic process"/>
    <property type="evidence" value="ECO:0007669"/>
    <property type="project" value="InterPro"/>
</dbReference>
<comment type="similarity">
    <text evidence="2">Belongs to the GtrA family.</text>
</comment>
<name>A0A172TEY0_9BACL</name>
<evidence type="ECO:0000256" key="1">
    <source>
        <dbReference type="ARBA" id="ARBA00004141"/>
    </source>
</evidence>
<evidence type="ECO:0000313" key="8">
    <source>
        <dbReference type="EMBL" id="ANE45512.1"/>
    </source>
</evidence>